<dbReference type="InterPro" id="IPR036890">
    <property type="entry name" value="HATPase_C_sf"/>
</dbReference>
<comment type="catalytic activity">
    <reaction evidence="1">
        <text>ATP + protein L-histidine = ADP + protein N-phospho-L-histidine.</text>
        <dbReference type="EC" id="2.7.13.3"/>
    </reaction>
</comment>
<evidence type="ECO:0000256" key="5">
    <source>
        <dbReference type="ARBA" id="ARBA00022777"/>
    </source>
</evidence>
<dbReference type="Pfam" id="PF00072">
    <property type="entry name" value="Response_reg"/>
    <property type="match status" value="1"/>
</dbReference>
<feature type="modified residue" description="4-aspartylphosphate" evidence="7">
    <location>
        <position position="529"/>
    </location>
</feature>
<evidence type="ECO:0000256" key="6">
    <source>
        <dbReference type="ARBA" id="ARBA00023012"/>
    </source>
</evidence>
<dbReference type="SUPFAM" id="SSF47384">
    <property type="entry name" value="Homodimeric domain of signal transducing histidine kinase"/>
    <property type="match status" value="1"/>
</dbReference>
<dbReference type="AlphaFoldDB" id="A0A842I674"/>
<dbReference type="InterPro" id="IPR011006">
    <property type="entry name" value="CheY-like_superfamily"/>
</dbReference>
<dbReference type="SMART" id="SM00388">
    <property type="entry name" value="HisKA"/>
    <property type="match status" value="1"/>
</dbReference>
<keyword evidence="4" id="KW-0808">Transferase</keyword>
<keyword evidence="6" id="KW-0902">Two-component regulatory system</keyword>
<accession>A0A842I674</accession>
<evidence type="ECO:0000256" key="7">
    <source>
        <dbReference type="PROSITE-ProRule" id="PRU00169"/>
    </source>
</evidence>
<evidence type="ECO:0000313" key="11">
    <source>
        <dbReference type="Proteomes" id="UP000555411"/>
    </source>
</evidence>
<dbReference type="InterPro" id="IPR001789">
    <property type="entry name" value="Sig_transdc_resp-reg_receiver"/>
</dbReference>
<reference evidence="10 11" key="1">
    <citation type="journal article" date="2017" name="Int. J. Syst. Evol. Microbiol.">
        <title>Gemmobacter straminiformis sp. nov., isolated from an artificial fountain.</title>
        <authorList>
            <person name="Kang J.Y."/>
            <person name="Kim M.J."/>
            <person name="Chun J."/>
            <person name="Son K.P."/>
            <person name="Jahng K.Y."/>
        </authorList>
    </citation>
    <scope>NUCLEOTIDE SEQUENCE [LARGE SCALE GENOMIC DNA]</scope>
    <source>
        <strain evidence="10 11">CAM-8</strain>
    </source>
</reference>
<keyword evidence="3 7" id="KW-0597">Phosphoprotein</keyword>
<dbReference type="Gene3D" id="1.10.287.130">
    <property type="match status" value="1"/>
</dbReference>
<dbReference type="Gene3D" id="3.30.450.40">
    <property type="match status" value="1"/>
</dbReference>
<comment type="caution">
    <text evidence="10">The sequence shown here is derived from an EMBL/GenBank/DDBJ whole genome shotgun (WGS) entry which is preliminary data.</text>
</comment>
<dbReference type="Gene3D" id="3.30.565.10">
    <property type="entry name" value="Histidine kinase-like ATPase, C-terminal domain"/>
    <property type="match status" value="1"/>
</dbReference>
<dbReference type="InterPro" id="IPR036097">
    <property type="entry name" value="HisK_dim/P_sf"/>
</dbReference>
<dbReference type="SUPFAM" id="SSF55874">
    <property type="entry name" value="ATPase domain of HSP90 chaperone/DNA topoisomerase II/histidine kinase"/>
    <property type="match status" value="1"/>
</dbReference>
<feature type="domain" description="Histidine kinase" evidence="8">
    <location>
        <begin position="233"/>
        <end position="453"/>
    </location>
</feature>
<dbReference type="InterPro" id="IPR003018">
    <property type="entry name" value="GAF"/>
</dbReference>
<dbReference type="InterPro" id="IPR004358">
    <property type="entry name" value="Sig_transdc_His_kin-like_C"/>
</dbReference>
<evidence type="ECO:0000259" key="8">
    <source>
        <dbReference type="PROSITE" id="PS50109"/>
    </source>
</evidence>
<dbReference type="PRINTS" id="PR00344">
    <property type="entry name" value="BCTRLSENSOR"/>
</dbReference>
<dbReference type="SUPFAM" id="SSF55781">
    <property type="entry name" value="GAF domain-like"/>
    <property type="match status" value="1"/>
</dbReference>
<dbReference type="PANTHER" id="PTHR45339:SF5">
    <property type="entry name" value="HISTIDINE KINASE"/>
    <property type="match status" value="1"/>
</dbReference>
<dbReference type="PROSITE" id="PS50109">
    <property type="entry name" value="HIS_KIN"/>
    <property type="match status" value="1"/>
</dbReference>
<dbReference type="EC" id="2.7.13.3" evidence="2"/>
<evidence type="ECO:0000313" key="10">
    <source>
        <dbReference type="EMBL" id="MBC2835126.1"/>
    </source>
</evidence>
<protein>
    <recommendedName>
        <fullName evidence="2">histidine kinase</fullName>
        <ecNumber evidence="2">2.7.13.3</ecNumber>
    </recommendedName>
</protein>
<evidence type="ECO:0000259" key="9">
    <source>
        <dbReference type="PROSITE" id="PS50110"/>
    </source>
</evidence>
<dbReference type="InterPro" id="IPR003594">
    <property type="entry name" value="HATPase_dom"/>
</dbReference>
<dbReference type="InterPro" id="IPR029016">
    <property type="entry name" value="GAF-like_dom_sf"/>
</dbReference>
<dbReference type="CDD" id="cd00082">
    <property type="entry name" value="HisKA"/>
    <property type="match status" value="1"/>
</dbReference>
<name>A0A842I674_9RHOB</name>
<organism evidence="10 11">
    <name type="scientific">Paragemmobacter straminiformis</name>
    <dbReference type="NCBI Taxonomy" id="2045119"/>
    <lineage>
        <taxon>Bacteria</taxon>
        <taxon>Pseudomonadati</taxon>
        <taxon>Pseudomonadota</taxon>
        <taxon>Alphaproteobacteria</taxon>
        <taxon>Rhodobacterales</taxon>
        <taxon>Paracoccaceae</taxon>
        <taxon>Paragemmobacter</taxon>
    </lineage>
</organism>
<dbReference type="CDD" id="cd16922">
    <property type="entry name" value="HATPase_EvgS-ArcB-TorS-like"/>
    <property type="match status" value="1"/>
</dbReference>
<dbReference type="EMBL" id="JACLQD010000002">
    <property type="protein sequence ID" value="MBC2835126.1"/>
    <property type="molecule type" value="Genomic_DNA"/>
</dbReference>
<evidence type="ECO:0000256" key="1">
    <source>
        <dbReference type="ARBA" id="ARBA00000085"/>
    </source>
</evidence>
<dbReference type="InterPro" id="IPR005467">
    <property type="entry name" value="His_kinase_dom"/>
</dbReference>
<dbReference type="SMART" id="SM00448">
    <property type="entry name" value="REC"/>
    <property type="match status" value="1"/>
</dbReference>
<dbReference type="GO" id="GO:0000155">
    <property type="term" value="F:phosphorelay sensor kinase activity"/>
    <property type="evidence" value="ECO:0007669"/>
    <property type="project" value="InterPro"/>
</dbReference>
<dbReference type="Proteomes" id="UP000555411">
    <property type="component" value="Unassembled WGS sequence"/>
</dbReference>
<dbReference type="Pfam" id="PF00512">
    <property type="entry name" value="HisKA"/>
    <property type="match status" value="1"/>
</dbReference>
<keyword evidence="11" id="KW-1185">Reference proteome</keyword>
<feature type="domain" description="Response regulatory" evidence="9">
    <location>
        <begin position="480"/>
        <end position="596"/>
    </location>
</feature>
<dbReference type="FunFam" id="3.30.565.10:FF:000010">
    <property type="entry name" value="Sensor histidine kinase RcsC"/>
    <property type="match status" value="1"/>
</dbReference>
<dbReference type="SMART" id="SM00387">
    <property type="entry name" value="HATPase_c"/>
    <property type="match status" value="1"/>
</dbReference>
<dbReference type="PANTHER" id="PTHR45339">
    <property type="entry name" value="HYBRID SIGNAL TRANSDUCTION HISTIDINE KINASE J"/>
    <property type="match status" value="1"/>
</dbReference>
<evidence type="ECO:0000256" key="4">
    <source>
        <dbReference type="ARBA" id="ARBA00022679"/>
    </source>
</evidence>
<sequence>MMQINFPADYDGSSSFSGAMMEAHRSVVLRLLLEGKPLRVIHTEIVEGIERILPKTKCSILLVSADGKHLTLGAAPSFPAAYNTAVDGIEIRQGAGSCGTAAYLNERVIVTDITTDLRWKEFKDAASAAGLASCWSQPVTDPKNRVIGTFAIYKGHSGAPDRTDLQVIEHASSLTSIAIERDRADHELKRYQHHLEKLVEERSREILHLNEELRAAADAAVAANAAKGTFLANMSHEIRTPMNAVLGLSFLIRDEATDPLQRQRIEKVITAGQHLLGTIDAILDLSKIDAGKFTLNEAAFRTSELVSSVVEMMKERASAKGLRLKTDIVGVPQALIGDEVRLKQSLINYIGNAIKFSNSGDVVVRARVIERLSDRVTVKFEIEDQGEGIEPEILSKLFSAFEQAGTSSAHLQGSTGLGLVITRRFAQLMGGDAGAESVPGQGSTFWFTVCLHVAKASPTPRDDASMSAKDVLRAEFSGLRVLLVEDEPLNTEISSAFLKAAGFFVDAASDGFEALELATLNRYALILMDMQMPRLGGLAATEEIRLLPAHHETPIIAMTANAFVEDQKRCLAAGMNGFITKPVLPNVLYSHILETLRGRGQQ</sequence>
<evidence type="ECO:0000256" key="3">
    <source>
        <dbReference type="ARBA" id="ARBA00022553"/>
    </source>
</evidence>
<dbReference type="Pfam" id="PF13185">
    <property type="entry name" value="GAF_2"/>
    <property type="match status" value="1"/>
</dbReference>
<dbReference type="CDD" id="cd17546">
    <property type="entry name" value="REC_hyHK_CKI1_RcsC-like"/>
    <property type="match status" value="1"/>
</dbReference>
<gene>
    <name evidence="10" type="ORF">H7F16_06370</name>
</gene>
<dbReference type="InterPro" id="IPR003661">
    <property type="entry name" value="HisK_dim/P_dom"/>
</dbReference>
<dbReference type="RefSeq" id="WP_185796754.1">
    <property type="nucleotide sequence ID" value="NZ_JACLQD010000002.1"/>
</dbReference>
<dbReference type="PROSITE" id="PS50110">
    <property type="entry name" value="RESPONSE_REGULATORY"/>
    <property type="match status" value="1"/>
</dbReference>
<evidence type="ECO:0000256" key="2">
    <source>
        <dbReference type="ARBA" id="ARBA00012438"/>
    </source>
</evidence>
<dbReference type="Pfam" id="PF02518">
    <property type="entry name" value="HATPase_c"/>
    <property type="match status" value="1"/>
</dbReference>
<dbReference type="SMART" id="SM00065">
    <property type="entry name" value="GAF"/>
    <property type="match status" value="1"/>
</dbReference>
<proteinExistence type="predicted"/>
<dbReference type="SUPFAM" id="SSF52172">
    <property type="entry name" value="CheY-like"/>
    <property type="match status" value="1"/>
</dbReference>
<dbReference type="Gene3D" id="3.40.50.2300">
    <property type="match status" value="1"/>
</dbReference>
<keyword evidence="5" id="KW-0418">Kinase</keyword>